<proteinExistence type="inferred from homology"/>
<comment type="subcellular location">
    <subcellularLocation>
        <location evidence="1">Membrane</location>
        <topology evidence="1">Multi-pass membrane protein</topology>
    </subcellularLocation>
</comment>
<feature type="domain" description="EamA" evidence="7">
    <location>
        <begin position="155"/>
        <end position="289"/>
    </location>
</feature>
<keyword evidence="9" id="KW-1185">Reference proteome</keyword>
<dbReference type="GO" id="GO:0016020">
    <property type="term" value="C:membrane"/>
    <property type="evidence" value="ECO:0007669"/>
    <property type="project" value="UniProtKB-SubCell"/>
</dbReference>
<dbReference type="InterPro" id="IPR050638">
    <property type="entry name" value="AA-Vitamin_Transporters"/>
</dbReference>
<organism evidence="8 9">
    <name type="scientific">Psychromarinibacter sediminicola</name>
    <dbReference type="NCBI Taxonomy" id="3033385"/>
    <lineage>
        <taxon>Bacteria</taxon>
        <taxon>Pseudomonadati</taxon>
        <taxon>Pseudomonadota</taxon>
        <taxon>Alphaproteobacteria</taxon>
        <taxon>Rhodobacterales</taxon>
        <taxon>Paracoccaceae</taxon>
        <taxon>Psychromarinibacter</taxon>
    </lineage>
</organism>
<dbReference type="InterPro" id="IPR037185">
    <property type="entry name" value="EmrE-like"/>
</dbReference>
<comment type="similarity">
    <text evidence="2">Belongs to the EamA transporter family.</text>
</comment>
<evidence type="ECO:0000313" key="9">
    <source>
        <dbReference type="Proteomes" id="UP001220964"/>
    </source>
</evidence>
<dbReference type="Pfam" id="PF00892">
    <property type="entry name" value="EamA"/>
    <property type="match status" value="2"/>
</dbReference>
<evidence type="ECO:0000256" key="3">
    <source>
        <dbReference type="ARBA" id="ARBA00022692"/>
    </source>
</evidence>
<dbReference type="EMBL" id="JARGYC010000019">
    <property type="protein sequence ID" value="MDF0600902.1"/>
    <property type="molecule type" value="Genomic_DNA"/>
</dbReference>
<keyword evidence="4 6" id="KW-1133">Transmembrane helix</keyword>
<feature type="transmembrane region" description="Helical" evidence="6">
    <location>
        <begin position="71"/>
        <end position="90"/>
    </location>
</feature>
<feature type="transmembrane region" description="Helical" evidence="6">
    <location>
        <begin position="39"/>
        <end position="59"/>
    </location>
</feature>
<keyword evidence="3 6" id="KW-0812">Transmembrane</keyword>
<evidence type="ECO:0000256" key="6">
    <source>
        <dbReference type="SAM" id="Phobius"/>
    </source>
</evidence>
<feature type="transmembrane region" description="Helical" evidence="6">
    <location>
        <begin position="154"/>
        <end position="176"/>
    </location>
</feature>
<evidence type="ECO:0000259" key="7">
    <source>
        <dbReference type="Pfam" id="PF00892"/>
    </source>
</evidence>
<feature type="domain" description="EamA" evidence="7">
    <location>
        <begin position="10"/>
        <end position="142"/>
    </location>
</feature>
<dbReference type="InterPro" id="IPR000620">
    <property type="entry name" value="EamA_dom"/>
</dbReference>
<dbReference type="SUPFAM" id="SSF103481">
    <property type="entry name" value="Multidrug resistance efflux transporter EmrE"/>
    <property type="match status" value="2"/>
</dbReference>
<dbReference type="AlphaFoldDB" id="A0AAE3NUL7"/>
<comment type="caution">
    <text evidence="8">The sequence shown here is derived from an EMBL/GenBank/DDBJ whole genome shotgun (WGS) entry which is preliminary data.</text>
</comment>
<evidence type="ECO:0000256" key="1">
    <source>
        <dbReference type="ARBA" id="ARBA00004141"/>
    </source>
</evidence>
<feature type="transmembrane region" description="Helical" evidence="6">
    <location>
        <begin position="131"/>
        <end position="148"/>
    </location>
</feature>
<dbReference type="RefSeq" id="WP_275567043.1">
    <property type="nucleotide sequence ID" value="NZ_JARGYC010000019.1"/>
</dbReference>
<evidence type="ECO:0000256" key="4">
    <source>
        <dbReference type="ARBA" id="ARBA00022989"/>
    </source>
</evidence>
<feature type="transmembrane region" description="Helical" evidence="6">
    <location>
        <begin position="102"/>
        <end position="119"/>
    </location>
</feature>
<accession>A0AAE3NUL7</accession>
<dbReference type="Proteomes" id="UP001220964">
    <property type="component" value="Unassembled WGS sequence"/>
</dbReference>
<reference evidence="8" key="1">
    <citation type="submission" date="2023-03" db="EMBL/GenBank/DDBJ databases">
        <title>Multiphase analysis and comparison of six strains from genera Psychromarinibacter, Lutimaribacter, and Maritimibacter, including a novel species: Psychromarinibacter sediminicola sp. nov.</title>
        <authorList>
            <person name="Wang Y.-H."/>
            <person name="Ye M.-Q."/>
            <person name="Du Z.-J."/>
        </authorList>
    </citation>
    <scope>NUCLEOTIDE SEQUENCE</scope>
    <source>
        <strain evidence="8">C21-152</strain>
    </source>
</reference>
<protein>
    <submittedName>
        <fullName evidence="8">DMT family transporter</fullName>
    </submittedName>
</protein>
<feature type="transmembrane region" description="Helical" evidence="6">
    <location>
        <begin position="246"/>
        <end position="266"/>
    </location>
</feature>
<dbReference type="PANTHER" id="PTHR32322">
    <property type="entry name" value="INNER MEMBRANE TRANSPORTER"/>
    <property type="match status" value="1"/>
</dbReference>
<evidence type="ECO:0000313" key="8">
    <source>
        <dbReference type="EMBL" id="MDF0600902.1"/>
    </source>
</evidence>
<evidence type="ECO:0000256" key="2">
    <source>
        <dbReference type="ARBA" id="ARBA00007362"/>
    </source>
</evidence>
<keyword evidence="5 6" id="KW-0472">Membrane</keyword>
<sequence length="303" mass="32386">MERKDHIDMFGAVSLIGFTSALGLNQVVVKVVNGGLQPVFNAGLRSVLVVLCLLVWMRLRGKPVRVMPGSVPSGLAMGVVFAVEFLFLFVALDLTTVARTSVIFYSMPVWLALAAHLLVPGDRLTRRKSAGLALAMAGVAWALLDRPGGGEASLLGDMLALAAALGWASIALLTKISPFSRVAPEMQLMWQVAVSAPILMVAALFFGPFIRDFEPWMTLGIAFQVAVVAVGFLSWFWLLKFYPASGVASFSFVAPVVGVIFGWLLLGEAVTWSLWVSLALVAAGIVLINRPPRASAMSAQTGR</sequence>
<feature type="transmembrane region" description="Helical" evidence="6">
    <location>
        <begin position="216"/>
        <end position="239"/>
    </location>
</feature>
<feature type="transmembrane region" description="Helical" evidence="6">
    <location>
        <begin position="272"/>
        <end position="288"/>
    </location>
</feature>
<gene>
    <name evidence="8" type="ORF">P1J78_09180</name>
</gene>
<feature type="transmembrane region" description="Helical" evidence="6">
    <location>
        <begin position="188"/>
        <end position="210"/>
    </location>
</feature>
<evidence type="ECO:0000256" key="5">
    <source>
        <dbReference type="ARBA" id="ARBA00023136"/>
    </source>
</evidence>
<dbReference type="PANTHER" id="PTHR32322:SF2">
    <property type="entry name" value="EAMA DOMAIN-CONTAINING PROTEIN"/>
    <property type="match status" value="1"/>
</dbReference>
<name>A0AAE3NUL7_9RHOB</name>